<accession>X1EB30</accession>
<dbReference type="AlphaFoldDB" id="X1EB30"/>
<gene>
    <name evidence="1" type="ORF">S01H4_58988</name>
</gene>
<sequence length="66" mass="7662">MRFTNEWINGSAAARYLCNSTNEAYVRRRYASYSEHLKGEWSLCDCKTLLEEILGDGELEKLENVL</sequence>
<evidence type="ECO:0000313" key="1">
    <source>
        <dbReference type="EMBL" id="GAH05883.1"/>
    </source>
</evidence>
<reference evidence="1" key="1">
    <citation type="journal article" date="2014" name="Front. Microbiol.">
        <title>High frequency of phylogenetically diverse reductive dehalogenase-homologous genes in deep subseafloor sedimentary metagenomes.</title>
        <authorList>
            <person name="Kawai M."/>
            <person name="Futagami T."/>
            <person name="Toyoda A."/>
            <person name="Takaki Y."/>
            <person name="Nishi S."/>
            <person name="Hori S."/>
            <person name="Arai W."/>
            <person name="Tsubouchi T."/>
            <person name="Morono Y."/>
            <person name="Uchiyama I."/>
            <person name="Ito T."/>
            <person name="Fujiyama A."/>
            <person name="Inagaki F."/>
            <person name="Takami H."/>
        </authorList>
    </citation>
    <scope>NUCLEOTIDE SEQUENCE</scope>
    <source>
        <strain evidence="1">Expedition CK06-06</strain>
    </source>
</reference>
<protein>
    <submittedName>
        <fullName evidence="1">Uncharacterized protein</fullName>
    </submittedName>
</protein>
<name>X1EB30_9ZZZZ</name>
<organism evidence="1">
    <name type="scientific">marine sediment metagenome</name>
    <dbReference type="NCBI Taxonomy" id="412755"/>
    <lineage>
        <taxon>unclassified sequences</taxon>
        <taxon>metagenomes</taxon>
        <taxon>ecological metagenomes</taxon>
    </lineage>
</organism>
<comment type="caution">
    <text evidence="1">The sequence shown here is derived from an EMBL/GenBank/DDBJ whole genome shotgun (WGS) entry which is preliminary data.</text>
</comment>
<proteinExistence type="predicted"/>
<dbReference type="EMBL" id="BART01034529">
    <property type="protein sequence ID" value="GAH05883.1"/>
    <property type="molecule type" value="Genomic_DNA"/>
</dbReference>